<dbReference type="OrthoDB" id="2157498at2759"/>
<feature type="transmembrane region" description="Helical" evidence="1">
    <location>
        <begin position="46"/>
        <end position="67"/>
    </location>
</feature>
<reference evidence="2" key="1">
    <citation type="submission" date="2020-01" db="EMBL/GenBank/DDBJ databases">
        <title>Genome Sequencing of Three Apophysomyces-Like Fungal Strains Confirms a Novel Fungal Genus in the Mucoromycota with divergent Burkholderia-like Endosymbiotic Bacteria.</title>
        <authorList>
            <person name="Stajich J.E."/>
            <person name="Macias A.M."/>
            <person name="Carter-House D."/>
            <person name="Lovett B."/>
            <person name="Kasson L.R."/>
            <person name="Berry K."/>
            <person name="Grigoriev I."/>
            <person name="Chang Y."/>
            <person name="Spatafora J."/>
            <person name="Kasson M.T."/>
        </authorList>
    </citation>
    <scope>NUCLEOTIDE SEQUENCE</scope>
    <source>
        <strain evidence="2">NRRL A-21654</strain>
    </source>
</reference>
<evidence type="ECO:0000256" key="1">
    <source>
        <dbReference type="SAM" id="Phobius"/>
    </source>
</evidence>
<dbReference type="PANTHER" id="PTHR36485:SF1">
    <property type="entry name" value="TRANSMEMBRANE PROTEIN"/>
    <property type="match status" value="1"/>
</dbReference>
<dbReference type="EMBL" id="JABAYA010000117">
    <property type="protein sequence ID" value="KAF7724534.1"/>
    <property type="molecule type" value="Genomic_DNA"/>
</dbReference>
<dbReference type="Proteomes" id="UP000605846">
    <property type="component" value="Unassembled WGS sequence"/>
</dbReference>
<organism evidence="2 3">
    <name type="scientific">Apophysomyces ossiformis</name>
    <dbReference type="NCBI Taxonomy" id="679940"/>
    <lineage>
        <taxon>Eukaryota</taxon>
        <taxon>Fungi</taxon>
        <taxon>Fungi incertae sedis</taxon>
        <taxon>Mucoromycota</taxon>
        <taxon>Mucoromycotina</taxon>
        <taxon>Mucoromycetes</taxon>
        <taxon>Mucorales</taxon>
        <taxon>Mucorineae</taxon>
        <taxon>Mucoraceae</taxon>
        <taxon>Apophysomyces</taxon>
    </lineage>
</organism>
<proteinExistence type="predicted"/>
<dbReference type="AlphaFoldDB" id="A0A8H7BUF5"/>
<keyword evidence="1" id="KW-1133">Transmembrane helix</keyword>
<keyword evidence="1" id="KW-0472">Membrane</keyword>
<sequence>MSFTHRRRPSKSILLPRLSTNNGPGQLYVRRMTARPPETVPDKTYLWGYALLTATILMFFSTMYTLVASKYVPYTQSKFLNSLKDDQYYCLLVPITAIAGIYFIMLNWMGMKFFRHN</sequence>
<protein>
    <recommendedName>
        <fullName evidence="4">Phosphatidylinositol N-acetylglucosaminyltransferase subunit Y</fullName>
    </recommendedName>
</protein>
<keyword evidence="3" id="KW-1185">Reference proteome</keyword>
<accession>A0A8H7BUF5</accession>
<dbReference type="InterPro" id="IPR029164">
    <property type="entry name" value="PIG-Y"/>
</dbReference>
<feature type="transmembrane region" description="Helical" evidence="1">
    <location>
        <begin position="88"/>
        <end position="109"/>
    </location>
</feature>
<gene>
    <name evidence="2" type="ORF">EC973_000911</name>
</gene>
<comment type="caution">
    <text evidence="2">The sequence shown here is derived from an EMBL/GenBank/DDBJ whole genome shotgun (WGS) entry which is preliminary data.</text>
</comment>
<evidence type="ECO:0000313" key="3">
    <source>
        <dbReference type="Proteomes" id="UP000605846"/>
    </source>
</evidence>
<evidence type="ECO:0000313" key="2">
    <source>
        <dbReference type="EMBL" id="KAF7724534.1"/>
    </source>
</evidence>
<keyword evidence="1" id="KW-0812">Transmembrane</keyword>
<evidence type="ECO:0008006" key="4">
    <source>
        <dbReference type="Google" id="ProtNLM"/>
    </source>
</evidence>
<name>A0A8H7BUF5_9FUNG</name>
<dbReference type="PANTHER" id="PTHR36485">
    <property type="entry name" value="OS01G0939000 PROTEIN"/>
    <property type="match status" value="1"/>
</dbReference>
<dbReference type="Pfam" id="PF15159">
    <property type="entry name" value="PIG-Y"/>
    <property type="match status" value="1"/>
</dbReference>